<reference evidence="3 4" key="1">
    <citation type="journal article" date="2000" name="Nature">
        <title>Sequence and analysis of chromosome 3 of the plant Arabidopsis thaliana.</title>
        <authorList>
            <consortium name="European Union Chromosome 3 Arabidopsis Sequencing Consortium"/>
            <consortium name="Institute for Genomic Research"/>
            <consortium name="Kazusa DNA Research Institute"/>
            <person name="Salanoubat M."/>
            <person name="Lemcke K."/>
            <person name="Rieger M."/>
            <person name="Ansorge W."/>
            <person name="Unseld M."/>
            <person name="Fartmann B."/>
            <person name="Valle G."/>
            <person name="Blocker H."/>
            <person name="Perez-Alonso M."/>
            <person name="Obermaier B."/>
            <person name="Delseny M."/>
            <person name="Boutry M."/>
            <person name="Grivell L.A."/>
            <person name="Mache R."/>
            <person name="Puigdomenech P."/>
            <person name="De Simone V."/>
            <person name="Choisne N."/>
            <person name="Artiguenave F."/>
            <person name="Robert C."/>
            <person name="Brottier P."/>
            <person name="Wincker P."/>
            <person name="Cattolico L."/>
            <person name="Weissenbach J."/>
            <person name="Saurin W."/>
            <person name="Quetier F."/>
            <person name="Schafer M."/>
            <person name="Muller-Auer S."/>
            <person name="Gabel C."/>
            <person name="Fuchs M."/>
            <person name="Benes V."/>
            <person name="Wurmbach E."/>
            <person name="Drzonek H."/>
            <person name="Erfle H."/>
            <person name="Jordan N."/>
            <person name="Bangert S."/>
            <person name="Wiedelmann R."/>
            <person name="Kranz H."/>
            <person name="Voss H."/>
            <person name="Holland R."/>
            <person name="Brandt P."/>
            <person name="Nyakatura G."/>
            <person name="Vezzi A."/>
            <person name="D'Angelo M."/>
            <person name="Pallavicini A."/>
            <person name="Toppo S."/>
            <person name="Simionati B."/>
            <person name="Conrad A."/>
            <person name="Hornischer K."/>
            <person name="Kauer G."/>
            <person name="Lohnert T.H."/>
            <person name="Nordsiek G."/>
            <person name="Reichelt J."/>
            <person name="Scharfe M."/>
            <person name="Schon O."/>
            <person name="Bargues M."/>
            <person name="Terol J."/>
            <person name="Climent J."/>
            <person name="Navarro P."/>
            <person name="Collado C."/>
            <person name="Perez-Perez A."/>
            <person name="Ottenwalder B."/>
            <person name="Duchemin D."/>
            <person name="Cooke R."/>
            <person name="Laudie M."/>
            <person name="Berger-Llauro C."/>
            <person name="Purnelle B."/>
            <person name="Masuy D."/>
            <person name="de Haan M."/>
            <person name="Maarse A.C."/>
            <person name="Alcaraz J.P."/>
            <person name="Cottet A."/>
            <person name="Casacuberta E."/>
            <person name="Monfort A."/>
            <person name="Argiriou A."/>
            <person name="flores M."/>
            <person name="Liguori R."/>
            <person name="Vitale D."/>
            <person name="Mannhaupt G."/>
            <person name="Haase D."/>
            <person name="Schoof H."/>
            <person name="Rudd S."/>
            <person name="Zaccaria P."/>
            <person name="Mewes H.W."/>
            <person name="Mayer K.F."/>
            <person name="Kaul S."/>
            <person name="Town C.D."/>
            <person name="Koo H.L."/>
            <person name="Tallon L.J."/>
            <person name="Jenkins J."/>
            <person name="Rooney T."/>
            <person name="Rizzo M."/>
            <person name="Walts A."/>
            <person name="Utterback T."/>
            <person name="Fujii C.Y."/>
            <person name="Shea T.P."/>
            <person name="Creasy T.H."/>
            <person name="Haas B."/>
            <person name="Maiti R."/>
            <person name="Wu D."/>
            <person name="Peterson J."/>
            <person name="Van Aken S."/>
            <person name="Pai G."/>
            <person name="Militscher J."/>
            <person name="Sellers P."/>
            <person name="Gill J.E."/>
            <person name="Feldblyum T.V."/>
            <person name="Preuss D."/>
            <person name="Lin X."/>
            <person name="Nierman W.C."/>
            <person name="Salzberg S.L."/>
            <person name="White O."/>
            <person name="Venter J.C."/>
            <person name="Fraser C.M."/>
            <person name="Kaneko T."/>
            <person name="Nakamura Y."/>
            <person name="Sato S."/>
            <person name="Kato T."/>
            <person name="Asamizu E."/>
            <person name="Sasamoto S."/>
            <person name="Kimura T."/>
            <person name="Idesawa K."/>
            <person name="Kawashima K."/>
            <person name="Kishida Y."/>
            <person name="Kiyokawa C."/>
            <person name="Kohara M."/>
            <person name="Matsumoto M."/>
            <person name="Matsuno A."/>
            <person name="Muraki A."/>
            <person name="Nakayama S."/>
            <person name="Nakazaki N."/>
            <person name="Shinpo S."/>
            <person name="Takeuchi C."/>
            <person name="Wada T."/>
            <person name="Watanabe A."/>
            <person name="Yamada M."/>
            <person name="Yasuda M."/>
            <person name="Tabata S."/>
        </authorList>
    </citation>
    <scope>NUCLEOTIDE SEQUENCE [LARGE SCALE GENOMIC DNA]</scope>
    <source>
        <strain evidence="4">cv. Columbia</strain>
    </source>
</reference>
<feature type="transmembrane region" description="Helical" evidence="1">
    <location>
        <begin position="158"/>
        <end position="177"/>
    </location>
</feature>
<dbReference type="Proteomes" id="UP000006548">
    <property type="component" value="Chromosome 3"/>
</dbReference>
<evidence type="ECO:0000313" key="4">
    <source>
        <dbReference type="Proteomes" id="UP000006548"/>
    </source>
</evidence>
<keyword evidence="1" id="KW-0812">Transmembrane</keyword>
<dbReference type="InParanoid" id="A0A1I9LSK1"/>
<dbReference type="GO" id="GO:0016874">
    <property type="term" value="F:ligase activity"/>
    <property type="evidence" value="ECO:0007669"/>
    <property type="project" value="UniProtKB-KW"/>
</dbReference>
<accession>A0A1I9LSK1</accession>
<feature type="transmembrane region" description="Helical" evidence="1">
    <location>
        <begin position="81"/>
        <end position="101"/>
    </location>
</feature>
<dbReference type="AlphaFoldDB" id="A0A1I9LSK1"/>
<dbReference type="GeneID" id="28718483"/>
<sequence>MKGEKRVKEVICLYSRGLYYFIALRVSLQILLDIEPPSYMPVYVYTTLRAANIPYIGMVIWCLCKDVLVPRYQLGPEGRAFFFLAVMILMYCISYNVQGVMSRVEGSIIGVCLILAGISIVQLSCPIKDFTVTHTLSTTYLGALFAILGWLGTSSWSYFIGTLLCFPITLFIIYMLVDPLDDN</sequence>
<feature type="transmembrane region" description="Helical" evidence="1">
    <location>
        <begin position="132"/>
        <end position="152"/>
    </location>
</feature>
<evidence type="ECO:0000313" key="2">
    <source>
        <dbReference type="Araport" id="AT3G01415"/>
    </source>
</evidence>
<gene>
    <name evidence="2 3" type="ordered locus">At3g01415</name>
</gene>
<protein>
    <submittedName>
        <fullName evidence="3">Tubulin-tyrosine ligase</fullName>
    </submittedName>
</protein>
<reference evidence="4" key="2">
    <citation type="journal article" date="2017" name="Plant J.">
        <title>Araport11: a complete reannotation of the Arabidopsis thaliana reference genome.</title>
        <authorList>
            <person name="Cheng C.Y."/>
            <person name="Krishnakumar V."/>
            <person name="Chan A.P."/>
            <person name="Thibaud-Nissen F."/>
            <person name="Schobel S."/>
            <person name="Town C.D."/>
        </authorList>
    </citation>
    <scope>GENOME REANNOTATION</scope>
    <source>
        <strain evidence="4">cv. Columbia</strain>
    </source>
</reference>
<name>A0A1I9LSK1_ARATH</name>
<dbReference type="KEGG" id="ath:AT3G01415"/>
<feature type="transmembrane region" description="Helical" evidence="1">
    <location>
        <begin position="12"/>
        <end position="32"/>
    </location>
</feature>
<feature type="transmembrane region" description="Helical" evidence="1">
    <location>
        <begin position="107"/>
        <end position="125"/>
    </location>
</feature>
<dbReference type="TAIR" id="AT3G01415"/>
<feature type="transmembrane region" description="Helical" evidence="1">
    <location>
        <begin position="52"/>
        <end position="69"/>
    </location>
</feature>
<keyword evidence="1" id="KW-0472">Membrane</keyword>
<dbReference type="ExpressionAtlas" id="A0A1I9LSK1">
    <property type="expression patterns" value="baseline and differential"/>
</dbReference>
<keyword evidence="4" id="KW-1185">Reference proteome</keyword>
<dbReference type="RefSeq" id="NP_001327518.1">
    <property type="nucleotide sequence ID" value="NM_001337335.1"/>
</dbReference>
<dbReference type="Araport" id="AT3G01415"/>
<organism evidence="3 4">
    <name type="scientific">Arabidopsis thaliana</name>
    <name type="common">Mouse-ear cress</name>
    <dbReference type="NCBI Taxonomy" id="3702"/>
    <lineage>
        <taxon>Eukaryota</taxon>
        <taxon>Viridiplantae</taxon>
        <taxon>Streptophyta</taxon>
        <taxon>Embryophyta</taxon>
        <taxon>Tracheophyta</taxon>
        <taxon>Spermatophyta</taxon>
        <taxon>Magnoliopsida</taxon>
        <taxon>eudicotyledons</taxon>
        <taxon>Gunneridae</taxon>
        <taxon>Pentapetalae</taxon>
        <taxon>rosids</taxon>
        <taxon>malvids</taxon>
        <taxon>Brassicales</taxon>
        <taxon>Brassicaceae</taxon>
        <taxon>Camelineae</taxon>
        <taxon>Arabidopsis</taxon>
    </lineage>
</organism>
<evidence type="ECO:0000256" key="1">
    <source>
        <dbReference type="SAM" id="Phobius"/>
    </source>
</evidence>
<keyword evidence="3" id="KW-0436">Ligase</keyword>
<evidence type="ECO:0000313" key="3">
    <source>
        <dbReference type="EMBL" id="ANM65559.1"/>
    </source>
</evidence>
<keyword evidence="1" id="KW-1133">Transmembrane helix</keyword>
<dbReference type="EMBL" id="CP002686">
    <property type="protein sequence ID" value="ANM65559.1"/>
    <property type="molecule type" value="Genomic_DNA"/>
</dbReference>
<proteinExistence type="predicted"/>